<dbReference type="EMBL" id="AOJD01000018">
    <property type="protein sequence ID" value="ELZ40542.1"/>
    <property type="molecule type" value="Genomic_DNA"/>
</dbReference>
<dbReference type="AlphaFoldDB" id="M0E0T8"/>
<dbReference type="PATRIC" id="fig|1227485.3.peg.324"/>
<dbReference type="OrthoDB" id="187449at2157"/>
<keyword evidence="3 5" id="KW-1133">Transmembrane helix</keyword>
<evidence type="ECO:0000313" key="7">
    <source>
        <dbReference type="Proteomes" id="UP000011523"/>
    </source>
</evidence>
<dbReference type="Pfam" id="PF09685">
    <property type="entry name" value="MamF_MmsF"/>
    <property type="match status" value="1"/>
</dbReference>
<keyword evidence="2 5" id="KW-0812">Transmembrane</keyword>
<keyword evidence="4 5" id="KW-0472">Membrane</keyword>
<protein>
    <recommendedName>
        <fullName evidence="8">DUF4870 domain-containing protein</fullName>
    </recommendedName>
</protein>
<organism evidence="6 7">
    <name type="scientific">Halorubrum tebenquichense DSM 14210</name>
    <dbReference type="NCBI Taxonomy" id="1227485"/>
    <lineage>
        <taxon>Archaea</taxon>
        <taxon>Methanobacteriati</taxon>
        <taxon>Methanobacteriota</taxon>
        <taxon>Stenosarchaea group</taxon>
        <taxon>Halobacteria</taxon>
        <taxon>Halobacteriales</taxon>
        <taxon>Haloferacaceae</taxon>
        <taxon>Halorubrum</taxon>
    </lineage>
</organism>
<accession>M0E0T8</accession>
<dbReference type="RefSeq" id="WP_006628054.1">
    <property type="nucleotide sequence ID" value="NZ_AOJD01000018.1"/>
</dbReference>
<dbReference type="InterPro" id="IPR019109">
    <property type="entry name" value="MamF_MmsF"/>
</dbReference>
<reference evidence="6 7" key="1">
    <citation type="journal article" date="2014" name="PLoS Genet.">
        <title>Phylogenetically driven sequencing of extremely halophilic archaea reveals strategies for static and dynamic osmo-response.</title>
        <authorList>
            <person name="Becker E.A."/>
            <person name="Seitzer P.M."/>
            <person name="Tritt A."/>
            <person name="Larsen D."/>
            <person name="Krusor M."/>
            <person name="Yao A.I."/>
            <person name="Wu D."/>
            <person name="Madern D."/>
            <person name="Eisen J.A."/>
            <person name="Darling A.E."/>
            <person name="Facciotti M.T."/>
        </authorList>
    </citation>
    <scope>NUCLEOTIDE SEQUENCE [LARGE SCALE GENOMIC DNA]</scope>
    <source>
        <strain evidence="6 7">DSM 14210</strain>
    </source>
</reference>
<evidence type="ECO:0000313" key="6">
    <source>
        <dbReference type="EMBL" id="ELZ40542.1"/>
    </source>
</evidence>
<evidence type="ECO:0000256" key="5">
    <source>
        <dbReference type="SAM" id="Phobius"/>
    </source>
</evidence>
<evidence type="ECO:0000256" key="2">
    <source>
        <dbReference type="ARBA" id="ARBA00022692"/>
    </source>
</evidence>
<evidence type="ECO:0000256" key="4">
    <source>
        <dbReference type="ARBA" id="ARBA00023136"/>
    </source>
</evidence>
<comment type="subcellular location">
    <subcellularLocation>
        <location evidence="1">Membrane</location>
        <topology evidence="1">Multi-pass membrane protein</topology>
    </subcellularLocation>
</comment>
<evidence type="ECO:0008006" key="8">
    <source>
        <dbReference type="Google" id="ProtNLM"/>
    </source>
</evidence>
<dbReference type="Proteomes" id="UP000011523">
    <property type="component" value="Unassembled WGS sequence"/>
</dbReference>
<evidence type="ECO:0000256" key="1">
    <source>
        <dbReference type="ARBA" id="ARBA00004141"/>
    </source>
</evidence>
<sequence length="114" mass="12363">MAATSERFDADGAKGDTTLAAITHLLALFTWVVGPLVVYVVTDDAFVKENARNALNWQIWLSVYSFVALALVFLFVGFLILPILGLLDTVFVVVAAVKASEGEAWSYPLTIDVV</sequence>
<name>M0E0T8_9EURY</name>
<gene>
    <name evidence="6" type="ORF">C472_01734</name>
</gene>
<proteinExistence type="predicted"/>
<keyword evidence="7" id="KW-1185">Reference proteome</keyword>
<feature type="transmembrane region" description="Helical" evidence="5">
    <location>
        <begin position="20"/>
        <end position="42"/>
    </location>
</feature>
<feature type="transmembrane region" description="Helical" evidence="5">
    <location>
        <begin position="63"/>
        <end position="84"/>
    </location>
</feature>
<evidence type="ECO:0000256" key="3">
    <source>
        <dbReference type="ARBA" id="ARBA00022989"/>
    </source>
</evidence>
<comment type="caution">
    <text evidence="6">The sequence shown here is derived from an EMBL/GenBank/DDBJ whole genome shotgun (WGS) entry which is preliminary data.</text>
</comment>